<name>A0A0E9QK91_ANGAN</name>
<evidence type="ECO:0000313" key="1">
    <source>
        <dbReference type="EMBL" id="JAH16922.1"/>
    </source>
</evidence>
<dbReference type="AlphaFoldDB" id="A0A0E9QK91"/>
<organism evidence="1">
    <name type="scientific">Anguilla anguilla</name>
    <name type="common">European freshwater eel</name>
    <name type="synonym">Muraena anguilla</name>
    <dbReference type="NCBI Taxonomy" id="7936"/>
    <lineage>
        <taxon>Eukaryota</taxon>
        <taxon>Metazoa</taxon>
        <taxon>Chordata</taxon>
        <taxon>Craniata</taxon>
        <taxon>Vertebrata</taxon>
        <taxon>Euteleostomi</taxon>
        <taxon>Actinopterygii</taxon>
        <taxon>Neopterygii</taxon>
        <taxon>Teleostei</taxon>
        <taxon>Anguilliformes</taxon>
        <taxon>Anguillidae</taxon>
        <taxon>Anguilla</taxon>
    </lineage>
</organism>
<sequence length="39" mass="4368">MLCPILPVYFCNSANLFAARKTHQGAVLQVYMASSYPYV</sequence>
<dbReference type="EMBL" id="GBXM01091655">
    <property type="protein sequence ID" value="JAH16922.1"/>
    <property type="molecule type" value="Transcribed_RNA"/>
</dbReference>
<proteinExistence type="predicted"/>
<accession>A0A0E9QK91</accession>
<reference evidence="1" key="1">
    <citation type="submission" date="2014-11" db="EMBL/GenBank/DDBJ databases">
        <authorList>
            <person name="Amaro Gonzalez C."/>
        </authorList>
    </citation>
    <scope>NUCLEOTIDE SEQUENCE</scope>
</reference>
<reference evidence="1" key="2">
    <citation type="journal article" date="2015" name="Fish Shellfish Immunol.">
        <title>Early steps in the European eel (Anguilla anguilla)-Vibrio vulnificus interaction in the gills: Role of the RtxA13 toxin.</title>
        <authorList>
            <person name="Callol A."/>
            <person name="Pajuelo D."/>
            <person name="Ebbesson L."/>
            <person name="Teles M."/>
            <person name="MacKenzie S."/>
            <person name="Amaro C."/>
        </authorList>
    </citation>
    <scope>NUCLEOTIDE SEQUENCE</scope>
</reference>
<protein>
    <submittedName>
        <fullName evidence="1">Uncharacterized protein</fullName>
    </submittedName>
</protein>